<dbReference type="Proteomes" id="UP000235093">
    <property type="component" value="Unassembled WGS sequence"/>
</dbReference>
<dbReference type="RefSeq" id="WP_101884292.1">
    <property type="nucleotide sequence ID" value="NZ_CP176629.1"/>
</dbReference>
<reference evidence="1 2" key="1">
    <citation type="journal article" date="2017" name="Genome Med.">
        <title>A novel Ruminococcus gnavus clade enriched in inflammatory bowel disease patients.</title>
        <authorList>
            <person name="Hall A.B."/>
            <person name="Yassour M."/>
            <person name="Sauk J."/>
            <person name="Garner A."/>
            <person name="Jiang X."/>
            <person name="Arthur T."/>
            <person name="Lagoudas G.K."/>
            <person name="Vatanen T."/>
            <person name="Fornelos N."/>
            <person name="Wilson R."/>
            <person name="Bertha M."/>
            <person name="Cohen M."/>
            <person name="Garber J."/>
            <person name="Khalili H."/>
            <person name="Gevers D."/>
            <person name="Ananthakrishnan A.N."/>
            <person name="Kugathasan S."/>
            <person name="Lander E.S."/>
            <person name="Blainey P."/>
            <person name="Vlamakis H."/>
            <person name="Xavier R.J."/>
            <person name="Huttenhower C."/>
        </authorList>
    </citation>
    <scope>NUCLEOTIDE SEQUENCE [LARGE SCALE GENOMIC DNA]</scope>
    <source>
        <strain evidence="1 2">RJX1125</strain>
    </source>
</reference>
<comment type="caution">
    <text evidence="1">The sequence shown here is derived from an EMBL/GenBank/DDBJ whole genome shotgun (WGS) entry which is preliminary data.</text>
</comment>
<dbReference type="EMBL" id="NIHT01000030">
    <property type="protein sequence ID" value="PLT71737.1"/>
    <property type="molecule type" value="Genomic_DNA"/>
</dbReference>
<protein>
    <submittedName>
        <fullName evidence="1">Uncharacterized protein</fullName>
    </submittedName>
</protein>
<accession>A0A2N5P9C3</accession>
<sequence>MEQNKEWVENFWSTGYVIRLGKDQYFQKIKDKRIVTAKIWKAAFFQSLKEAEMFAQRYLWYAGMNPQICYRGWILVSVESEEEQELFWNGKQFVPEVEKAKLFSSSREMQIYAKRLGLSRETYPELLPVWKKQMKNAA</sequence>
<organism evidence="1 2">
    <name type="scientific">Mediterraneibacter gnavus</name>
    <name type="common">Ruminococcus gnavus</name>
    <dbReference type="NCBI Taxonomy" id="33038"/>
    <lineage>
        <taxon>Bacteria</taxon>
        <taxon>Bacillati</taxon>
        <taxon>Bacillota</taxon>
        <taxon>Clostridia</taxon>
        <taxon>Lachnospirales</taxon>
        <taxon>Lachnospiraceae</taxon>
        <taxon>Mediterraneibacter</taxon>
    </lineage>
</organism>
<evidence type="ECO:0000313" key="1">
    <source>
        <dbReference type="EMBL" id="PLT71737.1"/>
    </source>
</evidence>
<proteinExistence type="predicted"/>
<gene>
    <name evidence="1" type="ORF">CDL23_14520</name>
</gene>
<dbReference type="AlphaFoldDB" id="A0A2N5P9C3"/>
<evidence type="ECO:0000313" key="2">
    <source>
        <dbReference type="Proteomes" id="UP000235093"/>
    </source>
</evidence>
<name>A0A2N5P9C3_MEDGN</name>